<reference evidence="1" key="1">
    <citation type="submission" date="2021-01" db="EMBL/GenBank/DDBJ databases">
        <authorList>
            <person name="Corre E."/>
            <person name="Pelletier E."/>
            <person name="Niang G."/>
            <person name="Scheremetjew M."/>
            <person name="Finn R."/>
            <person name="Kale V."/>
            <person name="Holt S."/>
            <person name="Cochrane G."/>
            <person name="Meng A."/>
            <person name="Brown T."/>
            <person name="Cohen L."/>
        </authorList>
    </citation>
    <scope>NUCLEOTIDE SEQUENCE</scope>
    <source>
        <strain evidence="1">CCMP281</strain>
    </source>
</reference>
<dbReference type="AlphaFoldDB" id="A0A7S3ATZ7"/>
<name>A0A7S3ATZ7_9EUKA</name>
<evidence type="ECO:0000313" key="1">
    <source>
        <dbReference type="EMBL" id="CAE0113002.1"/>
    </source>
</evidence>
<proteinExistence type="predicted"/>
<sequence length="114" mass="12091">MQHEILAEALCKVRLSEAGSMVLQHCAAALSEEERSSGFGGTDSHRQLAHTQAASSHSSHEIYITANSTPNLHTKSFVCPGVVLCGSGGLSLIAFHTHVAAFSRPHFSHSSLPN</sequence>
<dbReference type="EMBL" id="HBHX01024557">
    <property type="protein sequence ID" value="CAE0113002.1"/>
    <property type="molecule type" value="Transcribed_RNA"/>
</dbReference>
<accession>A0A7S3ATZ7</accession>
<organism evidence="1">
    <name type="scientific">Haptolina ericina</name>
    <dbReference type="NCBI Taxonomy" id="156174"/>
    <lineage>
        <taxon>Eukaryota</taxon>
        <taxon>Haptista</taxon>
        <taxon>Haptophyta</taxon>
        <taxon>Prymnesiophyceae</taxon>
        <taxon>Prymnesiales</taxon>
        <taxon>Prymnesiaceae</taxon>
        <taxon>Haptolina</taxon>
    </lineage>
</organism>
<gene>
    <name evidence="1" type="ORF">HERI1096_LOCUS13662</name>
</gene>
<protein>
    <submittedName>
        <fullName evidence="1">Uncharacterized protein</fullName>
    </submittedName>
</protein>